<accession>A0A286E949</accession>
<reference evidence="1 2" key="1">
    <citation type="submission" date="2017-09" db="EMBL/GenBank/DDBJ databases">
        <authorList>
            <person name="Ehlers B."/>
            <person name="Leendertz F.H."/>
        </authorList>
    </citation>
    <scope>NUCLEOTIDE SEQUENCE [LARGE SCALE GENOMIC DNA]</scope>
    <source>
        <strain evidence="1 2">DSM 16848</strain>
    </source>
</reference>
<sequence>MADYQSKLLDIVNQHGYRLPEPSVFAALEEFKTQANQVLAYKGLGVHFRHLINDPNDPNDDGGQIVLYNAQHQFVSILANWTYGHPFHTFPVKLSFADEEYACHTADDVEIALTALIESDVFKQVLNLSKR</sequence>
<dbReference type="EMBL" id="OCNF01000006">
    <property type="protein sequence ID" value="SOD67427.1"/>
    <property type="molecule type" value="Genomic_DNA"/>
</dbReference>
<proteinExistence type="predicted"/>
<dbReference type="OrthoDB" id="8613206at2"/>
<gene>
    <name evidence="1" type="ORF">SAMN02746062_00900</name>
</gene>
<organism evidence="1 2">
    <name type="scientific">Alysiella filiformis DSM 16848</name>
    <dbReference type="NCBI Taxonomy" id="1120981"/>
    <lineage>
        <taxon>Bacteria</taxon>
        <taxon>Pseudomonadati</taxon>
        <taxon>Pseudomonadota</taxon>
        <taxon>Betaproteobacteria</taxon>
        <taxon>Neisseriales</taxon>
        <taxon>Neisseriaceae</taxon>
        <taxon>Alysiella</taxon>
    </lineage>
</organism>
<dbReference type="AlphaFoldDB" id="A0A286E949"/>
<dbReference type="Proteomes" id="UP000219669">
    <property type="component" value="Unassembled WGS sequence"/>
</dbReference>
<name>A0A286E949_9NEIS</name>
<protein>
    <submittedName>
        <fullName evidence="1">Uncharacterized protein</fullName>
    </submittedName>
</protein>
<keyword evidence="2" id="KW-1185">Reference proteome</keyword>
<evidence type="ECO:0000313" key="2">
    <source>
        <dbReference type="Proteomes" id="UP000219669"/>
    </source>
</evidence>
<evidence type="ECO:0000313" key="1">
    <source>
        <dbReference type="EMBL" id="SOD67427.1"/>
    </source>
</evidence>
<dbReference type="RefSeq" id="WP_097113972.1">
    <property type="nucleotide sequence ID" value="NZ_CP083931.1"/>
</dbReference>